<comment type="catalytic activity">
    <reaction evidence="10">
        <text>ATP + H2O = ADP + phosphate + H(+)</text>
        <dbReference type="Rhea" id="RHEA:13065"/>
        <dbReference type="ChEBI" id="CHEBI:15377"/>
        <dbReference type="ChEBI" id="CHEBI:15378"/>
        <dbReference type="ChEBI" id="CHEBI:30616"/>
        <dbReference type="ChEBI" id="CHEBI:43474"/>
        <dbReference type="ChEBI" id="CHEBI:456216"/>
    </reaction>
    <physiologicalReaction direction="left-to-right" evidence="10">
        <dbReference type="Rhea" id="RHEA:13066"/>
    </physiologicalReaction>
</comment>
<evidence type="ECO:0000256" key="5">
    <source>
        <dbReference type="ARBA" id="ARBA00022801"/>
    </source>
</evidence>
<evidence type="ECO:0000256" key="10">
    <source>
        <dbReference type="ARBA" id="ARBA00048778"/>
    </source>
</evidence>
<evidence type="ECO:0000256" key="2">
    <source>
        <dbReference type="ARBA" id="ARBA00006914"/>
    </source>
</evidence>
<dbReference type="InterPro" id="IPR047533">
    <property type="entry name" value="RecA-like_PEX6_r2"/>
</dbReference>
<dbReference type="InterPro" id="IPR003593">
    <property type="entry name" value="AAA+_ATPase"/>
</dbReference>
<gene>
    <name evidence="12" type="ORF">CALMAC_LOCUS2388</name>
</gene>
<dbReference type="GO" id="GO:0016887">
    <property type="term" value="F:ATP hydrolysis activity"/>
    <property type="evidence" value="ECO:0007669"/>
    <property type="project" value="InterPro"/>
</dbReference>
<sequence length="791" mass="90021">MEEEQNKKQNKILFYLAKFQFPRTWQYWLLFMYLSYQRISRRKYKYNVVCVPDEFILDSTKSRNCFMDVNNSIIVNPVSTYECDRMLTLFHEKSKLNRIVHVIQSPECSENDILVSNILYFNLKNGGIESPVNLMGITKEHIQIADEIEVSFVKNPWEINNSLADTLLEKYFSNPKIVKHDDMIEINIKYFAEDLYFSNAKFNGIENLYFKCTKLRVGVLEKKESCFIVPGKTIIKRGLGVQRFIPKKFTKNTRSSGLREISLIPYGLQGLLNKMERSVAPFLKQKKINLKPVFLVQGEVGSGKELIVSTLASHLGMHFYKIQSTELMASVYVQNETKLKNALFDARNGAPCVMLITNFENFGKNNENQFDERLMNGFADELDVLFENNYRPVLLFCSTSAKTTPFSLKKLFLETFEVTVADTERKENLRWILEERGLKTNMNFDEVTNKTKGLVLEDLRALVYYAEVDARKRNKEGLLDEDSIDKAIEFMQAIYSEGIGAPKVPKVEWSDVGGMNDVKEEITKVINLPLKYPELLKKSGLKRSGILLFGPPGTGKTLIAKAVATECNLCFLAVKGPELLNMYVGQSEQNIREVFERARAASPCIIFFDELDSLAPNRGMSGDSGGVMDRVVSQLLAEMNSLSDSGTVFIIGATNRPDLIDPALLRPGRFDKLMYVGPCTDVKSKHSVLKALTRRFNIEDRTDLSELVSSCPKYVTGADFYGMCADAWFSAVKRLILKVESGELSEEDVTSQDVIVSSEDFLDALQHLTPSISTEDLKYFETLRKELTSYK</sequence>
<keyword evidence="5" id="KW-0378">Hydrolase</keyword>
<dbReference type="Gene3D" id="3.40.50.300">
    <property type="entry name" value="P-loop containing nucleotide triphosphate hydrolases"/>
    <property type="match status" value="2"/>
</dbReference>
<dbReference type="EMBL" id="CAACVG010002866">
    <property type="protein sequence ID" value="VEN36995.1"/>
    <property type="molecule type" value="Genomic_DNA"/>
</dbReference>
<name>A0A653BNV6_CALMS</name>
<dbReference type="Proteomes" id="UP000410492">
    <property type="component" value="Unassembled WGS sequence"/>
</dbReference>
<feature type="domain" description="AAA+ ATPase" evidence="11">
    <location>
        <begin position="542"/>
        <end position="680"/>
    </location>
</feature>
<dbReference type="SUPFAM" id="SSF52540">
    <property type="entry name" value="P-loop containing nucleoside triphosphate hydrolases"/>
    <property type="match status" value="2"/>
</dbReference>
<dbReference type="PANTHER" id="PTHR23077:SF9">
    <property type="entry name" value="PEROXISOMAL ATPASE PEX6"/>
    <property type="match status" value="1"/>
</dbReference>
<accession>A0A653BNV6</accession>
<dbReference type="GO" id="GO:0005829">
    <property type="term" value="C:cytosol"/>
    <property type="evidence" value="ECO:0007669"/>
    <property type="project" value="TreeGrafter"/>
</dbReference>
<evidence type="ECO:0000256" key="8">
    <source>
        <dbReference type="ARBA" id="ARBA00034811"/>
    </source>
</evidence>
<dbReference type="CDD" id="cd19527">
    <property type="entry name" value="RecA-like_PEX6_r2"/>
    <property type="match status" value="1"/>
</dbReference>
<dbReference type="FunFam" id="3.40.50.300:FF:000109">
    <property type="entry name" value="Peroxisomal biogenesis factor 6"/>
    <property type="match status" value="1"/>
</dbReference>
<dbReference type="GO" id="GO:0016558">
    <property type="term" value="P:protein import into peroxisome matrix"/>
    <property type="evidence" value="ECO:0007669"/>
    <property type="project" value="TreeGrafter"/>
</dbReference>
<feature type="domain" description="AAA+ ATPase" evidence="11">
    <location>
        <begin position="290"/>
        <end position="427"/>
    </location>
</feature>
<dbReference type="PANTHER" id="PTHR23077">
    <property type="entry name" value="AAA-FAMILY ATPASE"/>
    <property type="match status" value="1"/>
</dbReference>
<protein>
    <recommendedName>
        <fullName evidence="8">Peroxisomal ATPase PEX6</fullName>
    </recommendedName>
    <alternativeName>
        <fullName evidence="9">Peroxin-6</fullName>
    </alternativeName>
</protein>
<evidence type="ECO:0000256" key="3">
    <source>
        <dbReference type="ARBA" id="ARBA00022593"/>
    </source>
</evidence>
<dbReference type="InterPro" id="IPR027417">
    <property type="entry name" value="P-loop_NTPase"/>
</dbReference>
<dbReference type="GO" id="GO:0005778">
    <property type="term" value="C:peroxisomal membrane"/>
    <property type="evidence" value="ECO:0007669"/>
    <property type="project" value="TreeGrafter"/>
</dbReference>
<evidence type="ECO:0000313" key="13">
    <source>
        <dbReference type="Proteomes" id="UP000410492"/>
    </source>
</evidence>
<dbReference type="Pfam" id="PF00004">
    <property type="entry name" value="AAA"/>
    <property type="match status" value="2"/>
</dbReference>
<evidence type="ECO:0000256" key="6">
    <source>
        <dbReference type="ARBA" id="ARBA00022840"/>
    </source>
</evidence>
<evidence type="ECO:0000256" key="7">
    <source>
        <dbReference type="ARBA" id="ARBA00023136"/>
    </source>
</evidence>
<evidence type="ECO:0000313" key="12">
    <source>
        <dbReference type="EMBL" id="VEN36995.1"/>
    </source>
</evidence>
<evidence type="ECO:0000256" key="1">
    <source>
        <dbReference type="ARBA" id="ARBA00004370"/>
    </source>
</evidence>
<evidence type="ECO:0000259" key="11">
    <source>
        <dbReference type="SMART" id="SM00382"/>
    </source>
</evidence>
<evidence type="ECO:0000256" key="9">
    <source>
        <dbReference type="ARBA" id="ARBA00034920"/>
    </source>
</evidence>
<keyword evidence="13" id="KW-1185">Reference proteome</keyword>
<keyword evidence="6" id="KW-0067">ATP-binding</keyword>
<dbReference type="GO" id="GO:0005524">
    <property type="term" value="F:ATP binding"/>
    <property type="evidence" value="ECO:0007669"/>
    <property type="project" value="UniProtKB-KW"/>
</dbReference>
<keyword evidence="4" id="KW-0547">Nucleotide-binding</keyword>
<evidence type="ECO:0000256" key="4">
    <source>
        <dbReference type="ARBA" id="ARBA00022741"/>
    </source>
</evidence>
<comment type="subcellular location">
    <subcellularLocation>
        <location evidence="1">Membrane</location>
    </subcellularLocation>
</comment>
<dbReference type="PROSITE" id="PS00674">
    <property type="entry name" value="AAA"/>
    <property type="match status" value="1"/>
</dbReference>
<keyword evidence="7" id="KW-0472">Membrane</keyword>
<dbReference type="SMART" id="SM00382">
    <property type="entry name" value="AAA"/>
    <property type="match status" value="2"/>
</dbReference>
<reference evidence="12 13" key="1">
    <citation type="submission" date="2019-01" db="EMBL/GenBank/DDBJ databases">
        <authorList>
            <person name="Sayadi A."/>
        </authorList>
    </citation>
    <scope>NUCLEOTIDE SEQUENCE [LARGE SCALE GENOMIC DNA]</scope>
</reference>
<comment type="similarity">
    <text evidence="2">Belongs to the AAA ATPase family.</text>
</comment>
<dbReference type="OrthoDB" id="2187at2759"/>
<dbReference type="Gene3D" id="1.10.8.60">
    <property type="match status" value="1"/>
</dbReference>
<organism evidence="12 13">
    <name type="scientific">Callosobruchus maculatus</name>
    <name type="common">Southern cowpea weevil</name>
    <name type="synonym">Pulse bruchid</name>
    <dbReference type="NCBI Taxonomy" id="64391"/>
    <lineage>
        <taxon>Eukaryota</taxon>
        <taxon>Metazoa</taxon>
        <taxon>Ecdysozoa</taxon>
        <taxon>Arthropoda</taxon>
        <taxon>Hexapoda</taxon>
        <taxon>Insecta</taxon>
        <taxon>Pterygota</taxon>
        <taxon>Neoptera</taxon>
        <taxon>Endopterygota</taxon>
        <taxon>Coleoptera</taxon>
        <taxon>Polyphaga</taxon>
        <taxon>Cucujiformia</taxon>
        <taxon>Chrysomeloidea</taxon>
        <taxon>Chrysomelidae</taxon>
        <taxon>Bruchinae</taxon>
        <taxon>Bruchini</taxon>
        <taxon>Callosobruchus</taxon>
    </lineage>
</organism>
<dbReference type="InterPro" id="IPR050168">
    <property type="entry name" value="AAA_ATPase_domain"/>
</dbReference>
<dbReference type="AlphaFoldDB" id="A0A653BNV6"/>
<proteinExistence type="inferred from homology"/>
<dbReference type="InterPro" id="IPR003960">
    <property type="entry name" value="ATPase_AAA_CS"/>
</dbReference>
<dbReference type="InterPro" id="IPR003959">
    <property type="entry name" value="ATPase_AAA_core"/>
</dbReference>
<keyword evidence="3" id="KW-0962">Peroxisome biogenesis</keyword>